<evidence type="ECO:0000256" key="1">
    <source>
        <dbReference type="ARBA" id="ARBA00022734"/>
    </source>
</evidence>
<evidence type="ECO:0000256" key="2">
    <source>
        <dbReference type="ARBA" id="ARBA00023157"/>
    </source>
</evidence>
<dbReference type="Pfam" id="PF00059">
    <property type="entry name" value="Lectin_C"/>
    <property type="match status" value="1"/>
</dbReference>
<feature type="transmembrane region" description="Helical" evidence="4">
    <location>
        <begin position="51"/>
        <end position="73"/>
    </location>
</feature>
<sequence length="340" mass="37889">MQQSQTEWQSVADAAANTPNPLYASTADYAHPDGKSSRLTLCGFIRSHRSCMATGIAVLLSLVAVGLAPLTFINKEEISQLSTDFNSLKHDQYDMHQLSTTIDALKRDQDNISTTVKDLKRDQDYIRQLSTTVDALKSDLNKERNRTNALEQSLREIAPCPDGYTKWRRLCYKAFNTEKTFSGAAEACHDDGGTLAIPRDADTNAFLISLYNSLSDNRAFLFGLHDWREEGRFEWVDGSALGTYNSWGPDQPDNYDGIEDCVHFDARPGPQEDTWNDTPCYKAYLFICQTAPGGRRNSPEHNAAALRPAAVKLTSNMYVKFGITSSNELNMAPGYLDDVT</sequence>
<dbReference type="EMBL" id="GG666468">
    <property type="protein sequence ID" value="EEN68032.1"/>
    <property type="molecule type" value="Genomic_DNA"/>
</dbReference>
<evidence type="ECO:0000313" key="6">
    <source>
        <dbReference type="EMBL" id="EEN68032.1"/>
    </source>
</evidence>
<keyword evidence="2" id="KW-1015">Disulfide bond</keyword>
<dbReference type="eggNOG" id="KOG4297">
    <property type="taxonomic scope" value="Eukaryota"/>
</dbReference>
<feature type="domain" description="C-type lectin" evidence="5">
    <location>
        <begin position="167"/>
        <end position="289"/>
    </location>
</feature>
<dbReference type="Gene3D" id="3.10.100.10">
    <property type="entry name" value="Mannose-Binding Protein A, subunit A"/>
    <property type="match status" value="1"/>
</dbReference>
<reference evidence="6" key="1">
    <citation type="journal article" date="2008" name="Nature">
        <title>The amphioxus genome and the evolution of the chordate karyotype.</title>
        <authorList>
            <consortium name="US DOE Joint Genome Institute (JGI-PGF)"/>
            <person name="Putnam N.H."/>
            <person name="Butts T."/>
            <person name="Ferrier D.E.K."/>
            <person name="Furlong R.F."/>
            <person name="Hellsten U."/>
            <person name="Kawashima T."/>
            <person name="Robinson-Rechavi M."/>
            <person name="Shoguchi E."/>
            <person name="Terry A."/>
            <person name="Yu J.-K."/>
            <person name="Benito-Gutierrez E.L."/>
            <person name="Dubchak I."/>
            <person name="Garcia-Fernandez J."/>
            <person name="Gibson-Brown J.J."/>
            <person name="Grigoriev I.V."/>
            <person name="Horton A.C."/>
            <person name="de Jong P.J."/>
            <person name="Jurka J."/>
            <person name="Kapitonov V.V."/>
            <person name="Kohara Y."/>
            <person name="Kuroki Y."/>
            <person name="Lindquist E."/>
            <person name="Lucas S."/>
            <person name="Osoegawa K."/>
            <person name="Pennacchio L.A."/>
            <person name="Salamov A.A."/>
            <person name="Satou Y."/>
            <person name="Sauka-Spengler T."/>
            <person name="Schmutz J."/>
            <person name="Shin-I T."/>
            <person name="Toyoda A."/>
            <person name="Bronner-Fraser M."/>
            <person name="Fujiyama A."/>
            <person name="Holland L.Z."/>
            <person name="Holland P.W.H."/>
            <person name="Satoh N."/>
            <person name="Rokhsar D.S."/>
        </authorList>
    </citation>
    <scope>NUCLEOTIDE SEQUENCE [LARGE SCALE GENOMIC DNA]</scope>
    <source>
        <strain evidence="6">S238N-H82</strain>
        <tissue evidence="6">Testes</tissue>
    </source>
</reference>
<dbReference type="CDD" id="cd00037">
    <property type="entry name" value="CLECT"/>
    <property type="match status" value="1"/>
</dbReference>
<dbReference type="InterPro" id="IPR018378">
    <property type="entry name" value="C-type_lectin_CS"/>
</dbReference>
<evidence type="ECO:0000259" key="5">
    <source>
        <dbReference type="PROSITE" id="PS50041"/>
    </source>
</evidence>
<dbReference type="GO" id="GO:0030246">
    <property type="term" value="F:carbohydrate binding"/>
    <property type="evidence" value="ECO:0007669"/>
    <property type="project" value="UniProtKB-KW"/>
</dbReference>
<keyword evidence="4" id="KW-0812">Transmembrane</keyword>
<proteinExistence type="predicted"/>
<dbReference type="PANTHER" id="PTHR22799:SF6">
    <property type="entry name" value="C-TYPE LECTIN DOMAIN FAMILY 4 MEMBER M-LIKE"/>
    <property type="match status" value="1"/>
</dbReference>
<dbReference type="PROSITE" id="PS50041">
    <property type="entry name" value="C_TYPE_LECTIN_2"/>
    <property type="match status" value="1"/>
</dbReference>
<accession>C3XVA6</accession>
<organism>
    <name type="scientific">Branchiostoma floridae</name>
    <name type="common">Florida lancelet</name>
    <name type="synonym">Amphioxus</name>
    <dbReference type="NCBI Taxonomy" id="7739"/>
    <lineage>
        <taxon>Eukaryota</taxon>
        <taxon>Metazoa</taxon>
        <taxon>Chordata</taxon>
        <taxon>Cephalochordata</taxon>
        <taxon>Leptocardii</taxon>
        <taxon>Amphioxiformes</taxon>
        <taxon>Branchiostomatidae</taxon>
        <taxon>Branchiostoma</taxon>
    </lineage>
</organism>
<dbReference type="InterPro" id="IPR001304">
    <property type="entry name" value="C-type_lectin-like"/>
</dbReference>
<dbReference type="PANTHER" id="PTHR22799">
    <property type="entry name" value="TETRANECTIN-RELATED"/>
    <property type="match status" value="1"/>
</dbReference>
<gene>
    <name evidence="6" type="ORF">BRAFLDRAFT_86994</name>
</gene>
<dbReference type="InterPro" id="IPR016186">
    <property type="entry name" value="C-type_lectin-like/link_sf"/>
</dbReference>
<protein>
    <recommendedName>
        <fullName evidence="5">C-type lectin domain-containing protein</fullName>
    </recommendedName>
</protein>
<dbReference type="SUPFAM" id="SSF56436">
    <property type="entry name" value="C-type lectin-like"/>
    <property type="match status" value="1"/>
</dbReference>
<evidence type="ECO:0000256" key="4">
    <source>
        <dbReference type="SAM" id="Phobius"/>
    </source>
</evidence>
<name>C3XVA6_BRAFL</name>
<dbReference type="AlphaFoldDB" id="C3XVA6"/>
<keyword evidence="4" id="KW-1133">Transmembrane helix</keyword>
<evidence type="ECO:0000256" key="3">
    <source>
        <dbReference type="SAM" id="Coils"/>
    </source>
</evidence>
<dbReference type="SMART" id="SM00034">
    <property type="entry name" value="CLECT"/>
    <property type="match status" value="1"/>
</dbReference>
<dbReference type="FunFam" id="3.10.100.10:FF:000103">
    <property type="entry name" value="Uncharacterized protein"/>
    <property type="match status" value="1"/>
</dbReference>
<keyword evidence="1" id="KW-0430">Lectin</keyword>
<dbReference type="InterPro" id="IPR016187">
    <property type="entry name" value="CTDL_fold"/>
</dbReference>
<dbReference type="PROSITE" id="PS00615">
    <property type="entry name" value="C_TYPE_LECTIN_1"/>
    <property type="match status" value="1"/>
</dbReference>
<dbReference type="InParanoid" id="C3XVA6"/>
<dbReference type="Gene3D" id="1.20.1480.30">
    <property type="entry name" value="Designed four-helix bundle protein"/>
    <property type="match status" value="1"/>
</dbReference>
<keyword evidence="3" id="KW-0175">Coiled coil</keyword>
<feature type="coiled-coil region" evidence="3">
    <location>
        <begin position="102"/>
        <end position="153"/>
    </location>
</feature>
<dbReference type="InterPro" id="IPR051663">
    <property type="entry name" value="CLec_Tetranectin-domain"/>
</dbReference>
<keyword evidence="4" id="KW-0472">Membrane</keyword>